<gene>
    <name evidence="2" type="ORF">AAF712_011191</name>
</gene>
<keyword evidence="3" id="KW-1185">Reference proteome</keyword>
<feature type="chain" id="PRO_5045162813" evidence="1">
    <location>
        <begin position="17"/>
        <end position="199"/>
    </location>
</feature>
<accession>A0ABR2ZJT1</accession>
<dbReference type="EMBL" id="JBBXMP010000119">
    <property type="protein sequence ID" value="KAL0061907.1"/>
    <property type="molecule type" value="Genomic_DNA"/>
</dbReference>
<feature type="signal peptide" evidence="1">
    <location>
        <begin position="1"/>
        <end position="16"/>
    </location>
</feature>
<proteinExistence type="predicted"/>
<dbReference type="Proteomes" id="UP001437256">
    <property type="component" value="Unassembled WGS sequence"/>
</dbReference>
<name>A0ABR2ZJT1_9AGAR</name>
<protein>
    <submittedName>
        <fullName evidence="2">Uncharacterized protein</fullName>
    </submittedName>
</protein>
<sequence>MFAQLAILAIVALCAAASPLVAKPATLAARGSRSFNSWGGFDSLHNFDNFYGADNFCHTRFEQTVIQERQVVCRTQAIEVIQQRLVVLQEMAKKIITEQICEVETQTIVFSQFHASLGEFHGDLRRHSGHQVGFDEKIIGHYGDVVSSDGSISTHDLGFKGSDVGKSTVVVGGSNWDDSKSSQSVESAYFAAQGARFEL</sequence>
<evidence type="ECO:0000313" key="3">
    <source>
        <dbReference type="Proteomes" id="UP001437256"/>
    </source>
</evidence>
<evidence type="ECO:0000313" key="2">
    <source>
        <dbReference type="EMBL" id="KAL0061907.1"/>
    </source>
</evidence>
<evidence type="ECO:0000256" key="1">
    <source>
        <dbReference type="SAM" id="SignalP"/>
    </source>
</evidence>
<organism evidence="2 3">
    <name type="scientific">Marasmius tenuissimus</name>
    <dbReference type="NCBI Taxonomy" id="585030"/>
    <lineage>
        <taxon>Eukaryota</taxon>
        <taxon>Fungi</taxon>
        <taxon>Dikarya</taxon>
        <taxon>Basidiomycota</taxon>
        <taxon>Agaricomycotina</taxon>
        <taxon>Agaricomycetes</taxon>
        <taxon>Agaricomycetidae</taxon>
        <taxon>Agaricales</taxon>
        <taxon>Marasmiineae</taxon>
        <taxon>Marasmiaceae</taxon>
        <taxon>Marasmius</taxon>
    </lineage>
</organism>
<comment type="caution">
    <text evidence="2">The sequence shown here is derived from an EMBL/GenBank/DDBJ whole genome shotgun (WGS) entry which is preliminary data.</text>
</comment>
<reference evidence="2 3" key="1">
    <citation type="submission" date="2024-05" db="EMBL/GenBank/DDBJ databases">
        <title>A draft genome resource for the thread blight pathogen Marasmius tenuissimus strain MS-2.</title>
        <authorList>
            <person name="Yulfo-Soto G.E."/>
            <person name="Baruah I.K."/>
            <person name="Amoako-Attah I."/>
            <person name="Bukari Y."/>
            <person name="Meinhardt L.W."/>
            <person name="Bailey B.A."/>
            <person name="Cohen S.P."/>
        </authorList>
    </citation>
    <scope>NUCLEOTIDE SEQUENCE [LARGE SCALE GENOMIC DNA]</scope>
    <source>
        <strain evidence="2 3">MS-2</strain>
    </source>
</reference>
<keyword evidence="1" id="KW-0732">Signal</keyword>